<feature type="transmembrane region" description="Helical" evidence="11">
    <location>
        <begin position="59"/>
        <end position="78"/>
    </location>
</feature>
<comment type="subunit">
    <text evidence="11">Component of the mitochondrial contact site and cristae organizing system (MICOS) complex.</text>
</comment>
<dbReference type="Pfam" id="PF09731">
    <property type="entry name" value="Mitofilin"/>
    <property type="match status" value="1"/>
</dbReference>
<evidence type="ECO:0000256" key="4">
    <source>
        <dbReference type="ARBA" id="ARBA00022692"/>
    </source>
</evidence>
<evidence type="ECO:0000256" key="12">
    <source>
        <dbReference type="SAM" id="Coils"/>
    </source>
</evidence>
<evidence type="ECO:0000256" key="6">
    <source>
        <dbReference type="ARBA" id="ARBA00022989"/>
    </source>
</evidence>
<name>A0A5N5QTB6_9AGAM</name>
<keyword evidence="15" id="KW-1185">Reference proteome</keyword>
<keyword evidence="6 11" id="KW-1133">Transmembrane helix</keyword>
<keyword evidence="9 11" id="KW-0472">Membrane</keyword>
<evidence type="ECO:0000256" key="8">
    <source>
        <dbReference type="ARBA" id="ARBA00023128"/>
    </source>
</evidence>
<keyword evidence="7 12" id="KW-0175">Coiled coil</keyword>
<evidence type="ECO:0000313" key="15">
    <source>
        <dbReference type="Proteomes" id="UP000383932"/>
    </source>
</evidence>
<sequence>MYRRRLLLGVPGSTSVVRVQRIRLVKGYATESIPPSASGTLPPPPPPPKKKRGLLRRTILYTSIFAGTFYGGSTLVALKSDRYHDFFVESVPGGEAIVEFALDQGWDKIPLTTIPEKTIGATKDTYHKLESTVTNVFGSSSNSSKPSEPQPSFTEQVKDRARRAGAAIITKVERNPNAPDFSQVGKKVQDKPFKFSEGVSELVKEIEVALREPVSEIGKAVGKVGEKVAPQAATPKDAVPPAYDTEWTPPKGKQLYTGPPLPLGFEPPPGYVLPPTTKPKEPKKEAKPDLLPLLAPNLKPELSASEPVIAQLASTIDSLAAFVQSNPSALSGVQGVLTTAQIDLEKLGARLEAAKAEERTKLEKRLDQQTKEYEEKLLGLEMESKERLDKQEEDWKGIFEEERRKIIAAYREKLNKELETQSEIINQRLKEEVIAQGIELQRRWIREIKVRVEAERGGRLAKLEELATGLKKLERTTADNAAYINENVRIHGLWSALRAVAHSALESKERTPFRDELRVLRSVATSSSPLTAPAEKDNASPESSPPPPDASKDDDPNALLSLTLDTLLSSSIPDTGVEPRADLAAWFTTSVAPAVRKVALVPGTTAGVLSHLASWAFAGLRFSRPGYGIPTNGDSGNGDDILSRLARAEYFLSIKNLDAAAREVNQLQGWPKRLVKDWLEAARRRLEVEQALDVIQTQATLASLLVL</sequence>
<proteinExistence type="inferred from homology"/>
<reference evidence="14 15" key="1">
    <citation type="journal article" date="2019" name="Fungal Biol. Biotechnol.">
        <title>Draft genome sequence of fastidious pathogen Ceratobasidium theobromae, which causes vascular-streak dieback in Theobroma cacao.</title>
        <authorList>
            <person name="Ali S.S."/>
            <person name="Asman A."/>
            <person name="Shao J."/>
            <person name="Firmansyah A.P."/>
            <person name="Susilo A.W."/>
            <person name="Rosmana A."/>
            <person name="McMahon P."/>
            <person name="Junaid M."/>
            <person name="Guest D."/>
            <person name="Kheng T.Y."/>
            <person name="Meinhardt L.W."/>
            <person name="Bailey B.A."/>
        </authorList>
    </citation>
    <scope>NUCLEOTIDE SEQUENCE [LARGE SCALE GENOMIC DNA]</scope>
    <source>
        <strain evidence="14 15">CT2</strain>
    </source>
</reference>
<comment type="caution">
    <text evidence="14">The sequence shown here is derived from an EMBL/GenBank/DDBJ whole genome shotgun (WGS) entry which is preliminary data.</text>
</comment>
<feature type="region of interest" description="Disordered" evidence="13">
    <location>
        <begin position="136"/>
        <end position="159"/>
    </location>
</feature>
<dbReference type="InterPro" id="IPR019133">
    <property type="entry name" value="MIC60"/>
</dbReference>
<keyword evidence="5 11" id="KW-0999">Mitochondrion inner membrane</keyword>
<dbReference type="GO" id="GO:0061617">
    <property type="term" value="C:MICOS complex"/>
    <property type="evidence" value="ECO:0007669"/>
    <property type="project" value="TreeGrafter"/>
</dbReference>
<evidence type="ECO:0000256" key="2">
    <source>
        <dbReference type="ARBA" id="ARBA00010877"/>
    </source>
</evidence>
<dbReference type="PANTHER" id="PTHR15415:SF7">
    <property type="entry name" value="MICOS COMPLEX SUBUNIT MIC60"/>
    <property type="match status" value="1"/>
</dbReference>
<dbReference type="AlphaFoldDB" id="A0A5N5QTB6"/>
<evidence type="ECO:0000313" key="14">
    <source>
        <dbReference type="EMBL" id="KAB5594898.1"/>
    </source>
</evidence>
<accession>A0A5N5QTB6</accession>
<feature type="region of interest" description="Disordered" evidence="13">
    <location>
        <begin position="527"/>
        <end position="556"/>
    </location>
</feature>
<gene>
    <name evidence="14" type="ORF">CTheo_1713</name>
</gene>
<evidence type="ECO:0000256" key="9">
    <source>
        <dbReference type="ARBA" id="ARBA00023136"/>
    </source>
</evidence>
<dbReference type="GO" id="GO:0042407">
    <property type="term" value="P:cristae formation"/>
    <property type="evidence" value="ECO:0007669"/>
    <property type="project" value="TreeGrafter"/>
</dbReference>
<dbReference type="Proteomes" id="UP000383932">
    <property type="component" value="Unassembled WGS sequence"/>
</dbReference>
<comment type="function">
    <text evidence="10">Component of the MICOS complex, a large protein complex of the mitochondrial inner membrane that plays crucial roles in the maintenance of crista junctions, inner membrane architecture, and formation of contact sites to the outer membrane. Plays a role in keeping cristae membranes connected to the inner boundary membrane. Also promotes protein import via the mitochondrial intermembrane space assembly (MIA) pathway.</text>
</comment>
<evidence type="ECO:0000256" key="1">
    <source>
        <dbReference type="ARBA" id="ARBA00004434"/>
    </source>
</evidence>
<dbReference type="OrthoDB" id="10261039at2759"/>
<feature type="coiled-coil region" evidence="12">
    <location>
        <begin position="337"/>
        <end position="383"/>
    </location>
</feature>
<evidence type="ECO:0000256" key="13">
    <source>
        <dbReference type="SAM" id="MobiDB-lite"/>
    </source>
</evidence>
<evidence type="ECO:0000256" key="7">
    <source>
        <dbReference type="ARBA" id="ARBA00023054"/>
    </source>
</evidence>
<protein>
    <recommendedName>
        <fullName evidence="3 11">MICOS complex subunit MIC60</fullName>
    </recommendedName>
    <alternativeName>
        <fullName evidence="11">Mitofilin</fullName>
    </alternativeName>
</protein>
<comment type="similarity">
    <text evidence="2 11">Belongs to the MICOS complex subunit Mic60 family.</text>
</comment>
<evidence type="ECO:0000256" key="11">
    <source>
        <dbReference type="RuleBase" id="RU363000"/>
    </source>
</evidence>
<evidence type="ECO:0000256" key="5">
    <source>
        <dbReference type="ARBA" id="ARBA00022792"/>
    </source>
</evidence>
<evidence type="ECO:0000256" key="10">
    <source>
        <dbReference type="ARBA" id="ARBA00025571"/>
    </source>
</evidence>
<dbReference type="PANTHER" id="PTHR15415">
    <property type="entry name" value="MITOFILIN"/>
    <property type="match status" value="1"/>
</dbReference>
<keyword evidence="8 11" id="KW-0496">Mitochondrion</keyword>
<comment type="subcellular location">
    <subcellularLocation>
        <location evidence="1 11">Mitochondrion inner membrane</location>
        <topology evidence="1 11">Single-pass membrane protein</topology>
    </subcellularLocation>
</comment>
<organism evidence="14 15">
    <name type="scientific">Ceratobasidium theobromae</name>
    <dbReference type="NCBI Taxonomy" id="1582974"/>
    <lineage>
        <taxon>Eukaryota</taxon>
        <taxon>Fungi</taxon>
        <taxon>Dikarya</taxon>
        <taxon>Basidiomycota</taxon>
        <taxon>Agaricomycotina</taxon>
        <taxon>Agaricomycetes</taxon>
        <taxon>Cantharellales</taxon>
        <taxon>Ceratobasidiaceae</taxon>
        <taxon>Ceratobasidium</taxon>
    </lineage>
</organism>
<feature type="compositionally biased region" description="Low complexity" evidence="13">
    <location>
        <begin position="139"/>
        <end position="152"/>
    </location>
</feature>
<keyword evidence="4 11" id="KW-0812">Transmembrane</keyword>
<feature type="region of interest" description="Disordered" evidence="13">
    <location>
        <begin position="33"/>
        <end position="52"/>
    </location>
</feature>
<evidence type="ECO:0000256" key="3">
    <source>
        <dbReference type="ARBA" id="ARBA00018116"/>
    </source>
</evidence>
<dbReference type="EMBL" id="SSOP01000015">
    <property type="protein sequence ID" value="KAB5594898.1"/>
    <property type="molecule type" value="Genomic_DNA"/>
</dbReference>